<dbReference type="Gene3D" id="3.30.300.90">
    <property type="entry name" value="BolA-like"/>
    <property type="match status" value="1"/>
</dbReference>
<dbReference type="EMBL" id="JASJQH010000143">
    <property type="protein sequence ID" value="KAK9766579.1"/>
    <property type="molecule type" value="Genomic_DNA"/>
</dbReference>
<dbReference type="InterPro" id="IPR002634">
    <property type="entry name" value="BolA"/>
</dbReference>
<reference evidence="2 3" key="1">
    <citation type="submission" date="2023-04" db="EMBL/GenBank/DDBJ databases">
        <title>Genome of Basidiobolus ranarum AG-B5.</title>
        <authorList>
            <person name="Stajich J.E."/>
            <person name="Carter-House D."/>
            <person name="Gryganskyi A."/>
        </authorList>
    </citation>
    <scope>NUCLEOTIDE SEQUENCE [LARGE SCALE GENOMIC DNA]</scope>
    <source>
        <strain evidence="2 3">AG-B5</strain>
    </source>
</reference>
<dbReference type="Pfam" id="PF01722">
    <property type="entry name" value="BolA"/>
    <property type="match status" value="1"/>
</dbReference>
<name>A0ABR2WYJ7_9FUNG</name>
<evidence type="ECO:0000256" key="1">
    <source>
        <dbReference type="RuleBase" id="RU003860"/>
    </source>
</evidence>
<gene>
    <name evidence="2" type="primary">uvi31_1</name>
    <name evidence="2" type="ORF">K7432_004237</name>
</gene>
<proteinExistence type="inferred from homology"/>
<comment type="caution">
    <text evidence="2">The sequence shown here is derived from an EMBL/GenBank/DDBJ whole genome shotgun (WGS) entry which is preliminary data.</text>
</comment>
<dbReference type="InterPro" id="IPR036065">
    <property type="entry name" value="BolA-like_sf"/>
</dbReference>
<organism evidence="2 3">
    <name type="scientific">Basidiobolus ranarum</name>
    <dbReference type="NCBI Taxonomy" id="34480"/>
    <lineage>
        <taxon>Eukaryota</taxon>
        <taxon>Fungi</taxon>
        <taxon>Fungi incertae sedis</taxon>
        <taxon>Zoopagomycota</taxon>
        <taxon>Entomophthoromycotina</taxon>
        <taxon>Basidiobolomycetes</taxon>
        <taxon>Basidiobolales</taxon>
        <taxon>Basidiobolaceae</taxon>
        <taxon>Basidiobolus</taxon>
    </lineage>
</organism>
<comment type="similarity">
    <text evidence="1">Belongs to the BolA/IbaG family.</text>
</comment>
<dbReference type="PANTHER" id="PTHR46230:SF7">
    <property type="entry name" value="BOLA-LIKE PROTEIN 1"/>
    <property type="match status" value="1"/>
</dbReference>
<dbReference type="PANTHER" id="PTHR46230">
    <property type="match status" value="1"/>
</dbReference>
<keyword evidence="3" id="KW-1185">Reference proteome</keyword>
<dbReference type="PIRSF" id="PIRSF003113">
    <property type="entry name" value="BolA"/>
    <property type="match status" value="1"/>
</dbReference>
<dbReference type="Proteomes" id="UP001479436">
    <property type="component" value="Unassembled WGS sequence"/>
</dbReference>
<dbReference type="SUPFAM" id="SSF82657">
    <property type="entry name" value="BolA-like"/>
    <property type="match status" value="1"/>
</dbReference>
<sequence length="121" mass="13912">MLPILSNRLKALALNSQRQNYTTAVLNGPVYLSMEKKLLESLKPEKLDIINESHLHAHHEPMQGVTNKETHFRVKVVSEQFEGKSLMQRHRMIYSLLNEEFAQGLHALALRTKTPQEVQAK</sequence>
<evidence type="ECO:0000313" key="2">
    <source>
        <dbReference type="EMBL" id="KAK9766579.1"/>
    </source>
</evidence>
<protein>
    <submittedName>
        <fullName evidence="2">BolA domain UV induced protein Uvi31</fullName>
    </submittedName>
</protein>
<accession>A0ABR2WYJ7</accession>
<evidence type="ECO:0000313" key="3">
    <source>
        <dbReference type="Proteomes" id="UP001479436"/>
    </source>
</evidence>